<keyword evidence="2" id="KW-1185">Reference proteome</keyword>
<reference evidence="1 2" key="1">
    <citation type="submission" date="2018-12" db="EMBL/GenBank/DDBJ databases">
        <title>Draft genome sequence of Xylaria grammica IHI A82.</title>
        <authorList>
            <person name="Buettner E."/>
            <person name="Kellner H."/>
        </authorList>
    </citation>
    <scope>NUCLEOTIDE SEQUENCE [LARGE SCALE GENOMIC DNA]</scope>
    <source>
        <strain evidence="1 2">IHI A82</strain>
    </source>
</reference>
<protein>
    <submittedName>
        <fullName evidence="1">Uncharacterized protein</fullName>
    </submittedName>
</protein>
<proteinExistence type="predicted"/>
<gene>
    <name evidence="1" type="ORF">EKO27_g3178</name>
</gene>
<name>A0A439DC28_9PEZI</name>
<evidence type="ECO:0000313" key="1">
    <source>
        <dbReference type="EMBL" id="RWA11943.1"/>
    </source>
</evidence>
<comment type="caution">
    <text evidence="1">The sequence shown here is derived from an EMBL/GenBank/DDBJ whole genome shotgun (WGS) entry which is preliminary data.</text>
</comment>
<organism evidence="1 2">
    <name type="scientific">Xylaria grammica</name>
    <dbReference type="NCBI Taxonomy" id="363999"/>
    <lineage>
        <taxon>Eukaryota</taxon>
        <taxon>Fungi</taxon>
        <taxon>Dikarya</taxon>
        <taxon>Ascomycota</taxon>
        <taxon>Pezizomycotina</taxon>
        <taxon>Sordariomycetes</taxon>
        <taxon>Xylariomycetidae</taxon>
        <taxon>Xylariales</taxon>
        <taxon>Xylariaceae</taxon>
        <taxon>Xylaria</taxon>
    </lineage>
</organism>
<dbReference type="Proteomes" id="UP000286045">
    <property type="component" value="Unassembled WGS sequence"/>
</dbReference>
<dbReference type="EMBL" id="RYZI01000065">
    <property type="protein sequence ID" value="RWA11943.1"/>
    <property type="molecule type" value="Genomic_DNA"/>
</dbReference>
<dbReference type="AlphaFoldDB" id="A0A439DC28"/>
<sequence length="467" mass="51134">MALTANDAGENGFRAAHEKLITDLKRLLSDFDINLERHALGSYSPEYEAMYKSTMKDGIESLIGTVSTGNNQAWDDAIGYAREVILAPEDSSKRASSKWARSCSELHKELLTRFGPETIKAAELGTAAIIENHYNGDRLSIHHINKKASYLRHRDDAKVGAGFYPQSSPLAATCYQSASLPCSLAVSWFLSIENSVKAAYISHLSVCDDLGSFTEEDYDVRMRMVAISTGVAHQFGGKALGVFVDGTAKQAVGTVTGVLEPIEAAMAWRTISGCGTIYSKYNFGECDLDIGLVGPIAMMATHDLLDWRCDVAAGNHENAVSAVYGFGVASPFHTFLETMLKEVLKHPRSGLYGIAGVLYMHFTIGRYGAWEYRGEHKPGCDRCVSLLYRATKAAGLVWAPEPPPRSYAEGDEARELGRLWSDHFTDDGSLVQMVLGWFQHLVTSGEIWLFDLLQHGTQPVDAGADWA</sequence>
<evidence type="ECO:0000313" key="2">
    <source>
        <dbReference type="Proteomes" id="UP000286045"/>
    </source>
</evidence>
<accession>A0A439DC28</accession>